<protein>
    <submittedName>
        <fullName evidence="2">Uncharacterized protein</fullName>
    </submittedName>
</protein>
<name>A0AAV3RF42_LITER</name>
<evidence type="ECO:0000313" key="3">
    <source>
        <dbReference type="Proteomes" id="UP001454036"/>
    </source>
</evidence>
<evidence type="ECO:0000256" key="1">
    <source>
        <dbReference type="SAM" id="MobiDB-lite"/>
    </source>
</evidence>
<proteinExistence type="predicted"/>
<accession>A0AAV3RF42</accession>
<reference evidence="2 3" key="1">
    <citation type="submission" date="2024-01" db="EMBL/GenBank/DDBJ databases">
        <title>The complete chloroplast genome sequence of Lithospermum erythrorhizon: insights into the phylogenetic relationship among Boraginaceae species and the maternal lineages of purple gromwells.</title>
        <authorList>
            <person name="Okada T."/>
            <person name="Watanabe K."/>
        </authorList>
    </citation>
    <scope>NUCLEOTIDE SEQUENCE [LARGE SCALE GENOMIC DNA]</scope>
</reference>
<dbReference type="AlphaFoldDB" id="A0AAV3RF42"/>
<organism evidence="2 3">
    <name type="scientific">Lithospermum erythrorhizon</name>
    <name type="common">Purple gromwell</name>
    <name type="synonym">Lithospermum officinale var. erythrorhizon</name>
    <dbReference type="NCBI Taxonomy" id="34254"/>
    <lineage>
        <taxon>Eukaryota</taxon>
        <taxon>Viridiplantae</taxon>
        <taxon>Streptophyta</taxon>
        <taxon>Embryophyta</taxon>
        <taxon>Tracheophyta</taxon>
        <taxon>Spermatophyta</taxon>
        <taxon>Magnoliopsida</taxon>
        <taxon>eudicotyledons</taxon>
        <taxon>Gunneridae</taxon>
        <taxon>Pentapetalae</taxon>
        <taxon>asterids</taxon>
        <taxon>lamiids</taxon>
        <taxon>Boraginales</taxon>
        <taxon>Boraginaceae</taxon>
        <taxon>Boraginoideae</taxon>
        <taxon>Lithospermeae</taxon>
        <taxon>Lithospermum</taxon>
    </lineage>
</organism>
<dbReference type="Proteomes" id="UP001454036">
    <property type="component" value="Unassembled WGS sequence"/>
</dbReference>
<comment type="caution">
    <text evidence="2">The sequence shown here is derived from an EMBL/GenBank/DDBJ whole genome shotgun (WGS) entry which is preliminary data.</text>
</comment>
<dbReference type="EMBL" id="BAABME010008778">
    <property type="protein sequence ID" value="GAA0173811.1"/>
    <property type="molecule type" value="Genomic_DNA"/>
</dbReference>
<evidence type="ECO:0000313" key="2">
    <source>
        <dbReference type="EMBL" id="GAA0173811.1"/>
    </source>
</evidence>
<keyword evidence="3" id="KW-1185">Reference proteome</keyword>
<feature type="region of interest" description="Disordered" evidence="1">
    <location>
        <begin position="23"/>
        <end position="45"/>
    </location>
</feature>
<gene>
    <name evidence="2" type="ORF">LIER_27350</name>
</gene>
<sequence>MAALVMSLDNMIQNNRCNSVRGVDGGRGMRGVRGPRGTFRGDGRLAGPPRRGPLSMYGPGGTSRVLEDWLGLLGQVVWACTVSEAHLEVLDDWLDLVEVHWALMQFQRQALKSKL</sequence>